<dbReference type="InterPro" id="IPR000182">
    <property type="entry name" value="GNAT_dom"/>
</dbReference>
<comment type="caution">
    <text evidence="2">The sequence shown here is derived from an EMBL/GenBank/DDBJ whole genome shotgun (WGS) entry which is preliminary data.</text>
</comment>
<dbReference type="InterPro" id="IPR051531">
    <property type="entry name" value="N-acetyltransferase"/>
</dbReference>
<proteinExistence type="predicted"/>
<dbReference type="GO" id="GO:0016747">
    <property type="term" value="F:acyltransferase activity, transferring groups other than amino-acyl groups"/>
    <property type="evidence" value="ECO:0007669"/>
    <property type="project" value="InterPro"/>
</dbReference>
<accession>A0A420EIL9</accession>
<dbReference type="PANTHER" id="PTHR43792:SF1">
    <property type="entry name" value="N-ACETYLTRANSFERASE DOMAIN-CONTAINING PROTEIN"/>
    <property type="match status" value="1"/>
</dbReference>
<organism evidence="2 3">
    <name type="scientific">Altericroceibacterium spongiae</name>
    <dbReference type="NCBI Taxonomy" id="2320269"/>
    <lineage>
        <taxon>Bacteria</taxon>
        <taxon>Pseudomonadati</taxon>
        <taxon>Pseudomonadota</taxon>
        <taxon>Alphaproteobacteria</taxon>
        <taxon>Sphingomonadales</taxon>
        <taxon>Erythrobacteraceae</taxon>
        <taxon>Altericroceibacterium</taxon>
    </lineage>
</organism>
<dbReference type="AlphaFoldDB" id="A0A420EIL9"/>
<dbReference type="Proteomes" id="UP000284395">
    <property type="component" value="Unassembled WGS sequence"/>
</dbReference>
<dbReference type="OrthoDB" id="6293260at2"/>
<gene>
    <name evidence="2" type="ORF">D6851_10220</name>
</gene>
<evidence type="ECO:0000259" key="1">
    <source>
        <dbReference type="PROSITE" id="PS51186"/>
    </source>
</evidence>
<dbReference type="PROSITE" id="PS51186">
    <property type="entry name" value="GNAT"/>
    <property type="match status" value="1"/>
</dbReference>
<evidence type="ECO:0000313" key="2">
    <source>
        <dbReference type="EMBL" id="RKF20518.1"/>
    </source>
</evidence>
<name>A0A420EIL9_9SPHN</name>
<dbReference type="InterPro" id="IPR016181">
    <property type="entry name" value="Acyl_CoA_acyltransferase"/>
</dbReference>
<feature type="domain" description="N-acetyltransferase" evidence="1">
    <location>
        <begin position="12"/>
        <end position="176"/>
    </location>
</feature>
<keyword evidence="2" id="KW-0808">Transferase</keyword>
<dbReference type="Pfam" id="PF13302">
    <property type="entry name" value="Acetyltransf_3"/>
    <property type="match status" value="1"/>
</dbReference>
<reference evidence="2 3" key="1">
    <citation type="submission" date="2018-09" db="EMBL/GenBank/DDBJ databases">
        <title>Altererythrobacter spongiae sp. nov., isolated from a marine sponge.</title>
        <authorList>
            <person name="Zhuang L."/>
            <person name="Luo L."/>
        </authorList>
    </citation>
    <scope>NUCLEOTIDE SEQUENCE [LARGE SCALE GENOMIC DNA]</scope>
    <source>
        <strain evidence="2 3">HN-Y73</strain>
    </source>
</reference>
<protein>
    <submittedName>
        <fullName evidence="2">N-acetyltransferase</fullName>
    </submittedName>
</protein>
<dbReference type="PANTHER" id="PTHR43792">
    <property type="entry name" value="GNAT FAMILY, PUTATIVE (AFU_ORTHOLOGUE AFUA_3G00765)-RELATED-RELATED"/>
    <property type="match status" value="1"/>
</dbReference>
<dbReference type="SUPFAM" id="SSF55729">
    <property type="entry name" value="Acyl-CoA N-acyltransferases (Nat)"/>
    <property type="match status" value="1"/>
</dbReference>
<keyword evidence="3" id="KW-1185">Reference proteome</keyword>
<dbReference type="RefSeq" id="WP_120324815.1">
    <property type="nucleotide sequence ID" value="NZ_RAPF01000005.1"/>
</dbReference>
<evidence type="ECO:0000313" key="3">
    <source>
        <dbReference type="Proteomes" id="UP000284395"/>
    </source>
</evidence>
<dbReference type="Gene3D" id="3.40.630.30">
    <property type="match status" value="1"/>
</dbReference>
<sequence>MSAIPVLETERLRLREFRPSDKDAFIAAFAKEKFASTITREGRALSQEEAWRNLALVNGSWSLEGFGNFVVELKETGAPIGRLGPFSPPGWPGFEVGWAIFPEYHRRGYAAEGAAAALIWCKEALHRDRVIHCVLKGNTASERLALSLGARHIRDWQPPWGGDVSVFETRWERFIVSQPYQRHIAAKRDSA</sequence>
<dbReference type="EMBL" id="RAPF01000005">
    <property type="protein sequence ID" value="RKF20518.1"/>
    <property type="molecule type" value="Genomic_DNA"/>
</dbReference>